<keyword evidence="2" id="KW-0472">Membrane</keyword>
<comment type="caution">
    <text evidence="3">The sequence shown here is derived from an EMBL/GenBank/DDBJ whole genome shotgun (WGS) entry which is preliminary data.</text>
</comment>
<feature type="transmembrane region" description="Helical" evidence="2">
    <location>
        <begin position="357"/>
        <end position="375"/>
    </location>
</feature>
<proteinExistence type="predicted"/>
<feature type="transmembrane region" description="Helical" evidence="2">
    <location>
        <begin position="276"/>
        <end position="304"/>
    </location>
</feature>
<reference evidence="3 4" key="1">
    <citation type="submission" date="2020-07" db="EMBL/GenBank/DDBJ databases">
        <title>Streptomyces isolated from Indian soil.</title>
        <authorList>
            <person name="Mandal S."/>
            <person name="Maiti P.K."/>
        </authorList>
    </citation>
    <scope>NUCLEOTIDE SEQUENCE [LARGE SCALE GENOMIC DNA]</scope>
    <source>
        <strain evidence="3 4">PSKA28</strain>
    </source>
</reference>
<dbReference type="AlphaFoldDB" id="A0A7W0I9L0"/>
<keyword evidence="2" id="KW-0812">Transmembrane</keyword>
<feature type="region of interest" description="Disordered" evidence="1">
    <location>
        <begin position="70"/>
        <end position="181"/>
    </location>
</feature>
<dbReference type="RefSeq" id="WP_181658165.1">
    <property type="nucleotide sequence ID" value="NZ_JACEHE010000008.1"/>
</dbReference>
<dbReference type="EMBL" id="JACEHE010000008">
    <property type="protein sequence ID" value="MBA2947196.1"/>
    <property type="molecule type" value="Genomic_DNA"/>
</dbReference>
<protein>
    <submittedName>
        <fullName evidence="3">Uncharacterized protein</fullName>
    </submittedName>
</protein>
<gene>
    <name evidence="3" type="ORF">H1D24_15660</name>
</gene>
<evidence type="ECO:0000313" key="4">
    <source>
        <dbReference type="Proteomes" id="UP000545761"/>
    </source>
</evidence>
<keyword evidence="2" id="KW-1133">Transmembrane helix</keyword>
<name>A0A7W0I9L0_9ACTN</name>
<dbReference type="Proteomes" id="UP000545761">
    <property type="component" value="Unassembled WGS sequence"/>
</dbReference>
<accession>A0A7W0I9L0</accession>
<feature type="compositionally biased region" description="Acidic residues" evidence="1">
    <location>
        <begin position="220"/>
        <end position="234"/>
    </location>
</feature>
<evidence type="ECO:0000313" key="3">
    <source>
        <dbReference type="EMBL" id="MBA2947196.1"/>
    </source>
</evidence>
<organism evidence="3 4">
    <name type="scientific">Streptomyces himalayensis subsp. himalayensis</name>
    <dbReference type="NCBI Taxonomy" id="2756131"/>
    <lineage>
        <taxon>Bacteria</taxon>
        <taxon>Bacillati</taxon>
        <taxon>Actinomycetota</taxon>
        <taxon>Actinomycetes</taxon>
        <taxon>Kitasatosporales</taxon>
        <taxon>Streptomycetaceae</taxon>
        <taxon>Streptomyces</taxon>
        <taxon>Streptomyces himalayensis</taxon>
    </lineage>
</organism>
<feature type="transmembrane region" description="Helical" evidence="2">
    <location>
        <begin position="316"/>
        <end position="334"/>
    </location>
</feature>
<sequence length="382" mass="41227">MGIESDQLVFDYLSRVGDLAQQRQLPSATRMRLVSELRREIERCRSNATVDSPAAVRRILARLGTPDEVVAAAGGTGRGHVSRTEQARRPGQTEQAGRAEDAEPAEPGAAPSARPARSAVPQQRGGEAAPPERPKGLRRMVPRPRREQEPPRPRTAASPPHLAGEDELGPSGSEPDWMGVPPVERIRDWGRVDDSPFGVADTVPGFVGGIEIPEILQPPEENDPEEIDQGEDGQYEGTDKGAAAAPSDDLVAEADPAAPERRRLPRLRTTGLGSPLLLLAAALLVIGAVLDEWLALAFGWVLAYASSRLSTAETKWAVLGMPGLVAAGAVVWLWGRNEGRWGEPIPQGHMSDALTETWPWVVRGAAVASALFLVWRARRHRQ</sequence>
<feature type="compositionally biased region" description="Low complexity" evidence="1">
    <location>
        <begin position="105"/>
        <end position="119"/>
    </location>
</feature>
<feature type="region of interest" description="Disordered" evidence="1">
    <location>
        <begin position="216"/>
        <end position="263"/>
    </location>
</feature>
<evidence type="ECO:0000256" key="1">
    <source>
        <dbReference type="SAM" id="MobiDB-lite"/>
    </source>
</evidence>
<evidence type="ECO:0000256" key="2">
    <source>
        <dbReference type="SAM" id="Phobius"/>
    </source>
</evidence>